<evidence type="ECO:0000313" key="2">
    <source>
        <dbReference type="Proteomes" id="UP000242791"/>
    </source>
</evidence>
<organism evidence="1 2">
    <name type="scientific">Blastomyces percursus</name>
    <dbReference type="NCBI Taxonomy" id="1658174"/>
    <lineage>
        <taxon>Eukaryota</taxon>
        <taxon>Fungi</taxon>
        <taxon>Dikarya</taxon>
        <taxon>Ascomycota</taxon>
        <taxon>Pezizomycotina</taxon>
        <taxon>Eurotiomycetes</taxon>
        <taxon>Eurotiomycetidae</taxon>
        <taxon>Onygenales</taxon>
        <taxon>Ajellomycetaceae</taxon>
        <taxon>Blastomyces</taxon>
    </lineage>
</organism>
<gene>
    <name evidence="1" type="ORF">ACJ73_08866</name>
</gene>
<keyword evidence="2" id="KW-1185">Reference proteome</keyword>
<proteinExistence type="predicted"/>
<protein>
    <submittedName>
        <fullName evidence="1">Uncharacterized protein</fullName>
    </submittedName>
</protein>
<reference evidence="1 2" key="1">
    <citation type="submission" date="2015-08" db="EMBL/GenBank/DDBJ databases">
        <title>Emmonsia species relationships and genome sequence.</title>
        <authorList>
            <person name="Cuomo C.A."/>
            <person name="Schwartz I.S."/>
            <person name="Kenyon C."/>
            <person name="De Hoog G.S."/>
            <person name="Govender N.P."/>
            <person name="Botha A."/>
            <person name="Moreno L."/>
            <person name="De Vries M."/>
            <person name="Munoz J.F."/>
            <person name="Stielow J.B."/>
        </authorList>
    </citation>
    <scope>NUCLEOTIDE SEQUENCE [LARGE SCALE GENOMIC DNA]</scope>
    <source>
        <strain evidence="1 2">EI222</strain>
    </source>
</reference>
<dbReference type="AlphaFoldDB" id="A0A1J9PJG8"/>
<accession>A0A1J9PJG8</accession>
<dbReference type="EMBL" id="LGTZ01002247">
    <property type="protein sequence ID" value="OJD16640.1"/>
    <property type="molecule type" value="Genomic_DNA"/>
</dbReference>
<feature type="non-terminal residue" evidence="1">
    <location>
        <position position="86"/>
    </location>
</feature>
<dbReference type="Proteomes" id="UP000242791">
    <property type="component" value="Unassembled WGS sequence"/>
</dbReference>
<name>A0A1J9PJG8_9EURO</name>
<comment type="caution">
    <text evidence="1">The sequence shown here is derived from an EMBL/GenBank/DDBJ whole genome shotgun (WGS) entry which is preliminary data.</text>
</comment>
<sequence>MPPGVKSAVVQTATKHLESLWQKKPFQDIVRGNGDFAVDMIQKQVGGDSTYINLRLVQCRRPRPWHGMLTETLQPTVWPIRSRAGV</sequence>
<dbReference type="VEuPathDB" id="FungiDB:ACJ73_08866"/>
<evidence type="ECO:0000313" key="1">
    <source>
        <dbReference type="EMBL" id="OJD16640.1"/>
    </source>
</evidence>
<dbReference type="OrthoDB" id="4207076at2759"/>